<comment type="caution">
    <text evidence="1">The sequence shown here is derived from an EMBL/GenBank/DDBJ whole genome shotgun (WGS) entry which is preliminary data.</text>
</comment>
<accession>A0A9X2RHS4</accession>
<gene>
    <name evidence="1" type="ORF">NM125_11090</name>
</gene>
<dbReference type="RefSeq" id="WP_255134998.1">
    <property type="nucleotide sequence ID" value="NZ_JANDBC010000002.1"/>
</dbReference>
<dbReference type="SUPFAM" id="SSF49384">
    <property type="entry name" value="Carbohydrate-binding domain"/>
    <property type="match status" value="1"/>
</dbReference>
<dbReference type="EMBL" id="JANDBC010000002">
    <property type="protein sequence ID" value="MCP9292124.1"/>
    <property type="molecule type" value="Genomic_DNA"/>
</dbReference>
<evidence type="ECO:0000313" key="2">
    <source>
        <dbReference type="Proteomes" id="UP001139125"/>
    </source>
</evidence>
<evidence type="ECO:0000313" key="1">
    <source>
        <dbReference type="EMBL" id="MCP9292124.1"/>
    </source>
</evidence>
<reference evidence="1" key="1">
    <citation type="submission" date="2022-06" db="EMBL/GenBank/DDBJ databases">
        <title>Gracilimonas sp. CAU 1638 isolated from sea sediment.</title>
        <authorList>
            <person name="Kim W."/>
        </authorList>
    </citation>
    <scope>NUCLEOTIDE SEQUENCE</scope>
    <source>
        <strain evidence="1">CAU 1638</strain>
    </source>
</reference>
<dbReference type="InterPro" id="IPR008965">
    <property type="entry name" value="CBM2/CBM3_carb-bd_dom_sf"/>
</dbReference>
<dbReference type="GO" id="GO:0030246">
    <property type="term" value="F:carbohydrate binding"/>
    <property type="evidence" value="ECO:0007669"/>
    <property type="project" value="InterPro"/>
</dbReference>
<organism evidence="1 2">
    <name type="scientific">Gracilimonas sediminicola</name>
    <dbReference type="NCBI Taxonomy" id="2952158"/>
    <lineage>
        <taxon>Bacteria</taxon>
        <taxon>Pseudomonadati</taxon>
        <taxon>Balneolota</taxon>
        <taxon>Balneolia</taxon>
        <taxon>Balneolales</taxon>
        <taxon>Balneolaceae</taxon>
        <taxon>Gracilimonas</taxon>
    </lineage>
</organism>
<protein>
    <recommendedName>
        <fullName evidence="3">Cohesin domain-containing protein</fullName>
    </recommendedName>
</protein>
<name>A0A9X2RHS4_9BACT</name>
<dbReference type="AlphaFoldDB" id="A0A9X2RHS4"/>
<evidence type="ECO:0008006" key="3">
    <source>
        <dbReference type="Google" id="ProtNLM"/>
    </source>
</evidence>
<dbReference type="Gene3D" id="2.60.40.680">
    <property type="match status" value="1"/>
</dbReference>
<sequence>MISCDSIISSISELPETPDGGAFNDKDPCSDNFKLPNLRFTNSAYSFDTSFEVNQRDVTLEWDVVNDQGTTLEFDYNFEYRYAAPGESIASQNWQAISSGQSSFSIPVLNETFGGEQYTYEIFAEYIPNDSNCQRKDTTFTGQFSVNAIQSRGFLFNPYQISSNNDGTYTAEIYLDEIQESDDLTAFSLVLNYSEALLTVTNVQVFGETGSFLNPDGSNTLVYVQPEITSNFITIEAGIAGNNASISGGGAICEITFTPTGSFQGNTSLTIHNTSVLKSSQGFDIDILQFDQAEVIQ</sequence>
<proteinExistence type="predicted"/>
<keyword evidence="2" id="KW-1185">Reference proteome</keyword>
<dbReference type="Proteomes" id="UP001139125">
    <property type="component" value="Unassembled WGS sequence"/>
</dbReference>